<dbReference type="InterPro" id="IPR014756">
    <property type="entry name" value="Ig_E-set"/>
</dbReference>
<accession>D3JVS9</accession>
<sequence length="799" mass="85694">MKNVLKYAAIAALCLSAVSLTGCKHEEYDTDQYAGAVALSAVAPNPVMRGGELRILGTNLENVSEVRFAGGITVTDFTVTKSGDHGELRVMVPVEGPEVGKVSIVTKDGTVLESFADLEFTEPIEVASFAPAEVLSGDVVTVKGEYLNNVQEVILGGVYITEFLSKDRHELKFVVPCNAVTGYIIVGDVNELVDPNTIPNQIYSATELVVGDPTVNEAAKATYKSGEVITVTGAHLDMIQKVDLVGAAEVEFSVAEDGKSLSFTLPASATDGAITLTSYAGKTFSAGEIETVTVADLAIKSLAEDGRYKAGCEVEITGADLDLVSKVDFVNASASFYRDGDKIIATLPAAAKDGSVTVTLDSGKQAYTPEIEVVKPVATGVDKTEAVAGKDQVVVSGTDLDLVTAVTIGDKVQSFIPCKFTLNSAEEMVVTIPSAAYTGVLTLTADSGYETVTDEIAVSYAEPVSIVFDQESYELGKRITLVGEHLLQIDAIYVKGKKVVEYQKREDTSMSFSLPEAIASPGVYRLELVLLDGTELTWAVPFTVTAPFTETTIWEGSQIINGWSGVTFGDDRFVWANLGLKEGDVIKIYFTAPEEGWWDLQLCNGHWGNLSIDELDGGNEIKQGAFPGGTQTFSFNVTEGIAQSLMEDVGWGGAFIINGDGNVEVTKISLIQFGASETLVWEGPSAHTGDYALNQELGGEDDWVNAGLYEGAEVRIYFTPDDWSDWSIQIFDGHWNGMGYVTPNGSQWNVENTPDAAKNHYVSFIAEGAAYTALTTKAWWGFAIILQGKNMVFDKIVYL</sequence>
<organism evidence="1">
    <name type="scientific">uncultured microorganism</name>
    <dbReference type="NCBI Taxonomy" id="358574"/>
    <lineage>
        <taxon>unclassified sequences</taxon>
        <taxon>environmental samples</taxon>
    </lineage>
</organism>
<dbReference type="Gene3D" id="2.60.40.10">
    <property type="entry name" value="Immunoglobulins"/>
    <property type="match status" value="5"/>
</dbReference>
<dbReference type="PROSITE" id="PS51257">
    <property type="entry name" value="PROKAR_LIPOPROTEIN"/>
    <property type="match status" value="1"/>
</dbReference>
<dbReference type="InterPro" id="IPR013783">
    <property type="entry name" value="Ig-like_fold"/>
</dbReference>
<reference evidence="1" key="1">
    <citation type="submission" date="2009-12" db="EMBL/GenBank/DDBJ databases">
        <title>Cloning and identification of genes encoding acidic cellulases from the metagenomes of buffalo rumen.</title>
        <authorList>
            <person name="Duan C.J."/>
            <person name="Liu J.L."/>
            <person name="Feng J.X."/>
        </authorList>
    </citation>
    <scope>NUCLEOTIDE SEQUENCE</scope>
</reference>
<dbReference type="EMBL" id="GU322009">
    <property type="protein sequence ID" value="ADB80098.1"/>
    <property type="molecule type" value="Genomic_DNA"/>
</dbReference>
<dbReference type="SUPFAM" id="SSF81296">
    <property type="entry name" value="E set domains"/>
    <property type="match status" value="1"/>
</dbReference>
<dbReference type="AlphaFoldDB" id="D3JVS9"/>
<protein>
    <submittedName>
        <fullName evidence="1">Putative polygalacturonase</fullName>
    </submittedName>
</protein>
<proteinExistence type="predicted"/>
<name>D3JVS9_9ZZZZ</name>
<evidence type="ECO:0000313" key="1">
    <source>
        <dbReference type="EMBL" id="ADB80098.1"/>
    </source>
</evidence>